<dbReference type="AlphaFoldDB" id="A0A9K3L2F0"/>
<accession>A0A9K3L2F0</accession>
<proteinExistence type="predicted"/>
<sequence length="95" mass="10272">MSTALGKCPGKVSQINASEANTNCNPPAKDDALIMGRYRQWKAERELLNNLNGIQQHSKHSKVSFGEAEGSTSSVSGLTEEGFKVGCTIPFVWLC</sequence>
<gene>
    <name evidence="2" type="ORF">IV203_003528</name>
</gene>
<protein>
    <submittedName>
        <fullName evidence="2">Uncharacterized protein</fullName>
    </submittedName>
</protein>
<organism evidence="2 3">
    <name type="scientific">Nitzschia inconspicua</name>
    <dbReference type="NCBI Taxonomy" id="303405"/>
    <lineage>
        <taxon>Eukaryota</taxon>
        <taxon>Sar</taxon>
        <taxon>Stramenopiles</taxon>
        <taxon>Ochrophyta</taxon>
        <taxon>Bacillariophyta</taxon>
        <taxon>Bacillariophyceae</taxon>
        <taxon>Bacillariophycidae</taxon>
        <taxon>Bacillariales</taxon>
        <taxon>Bacillariaceae</taxon>
        <taxon>Nitzschia</taxon>
    </lineage>
</organism>
<feature type="region of interest" description="Disordered" evidence="1">
    <location>
        <begin position="57"/>
        <end position="77"/>
    </location>
</feature>
<name>A0A9K3L2F0_9STRA</name>
<comment type="caution">
    <text evidence="2">The sequence shown here is derived from an EMBL/GenBank/DDBJ whole genome shotgun (WGS) entry which is preliminary data.</text>
</comment>
<evidence type="ECO:0000313" key="3">
    <source>
        <dbReference type="Proteomes" id="UP000693970"/>
    </source>
</evidence>
<keyword evidence="3" id="KW-1185">Reference proteome</keyword>
<dbReference type="EMBL" id="JAGRRH010000016">
    <property type="protein sequence ID" value="KAG7354172.1"/>
    <property type="molecule type" value="Genomic_DNA"/>
</dbReference>
<reference evidence="2" key="2">
    <citation type="submission" date="2021-04" db="EMBL/GenBank/DDBJ databases">
        <authorList>
            <person name="Podell S."/>
        </authorList>
    </citation>
    <scope>NUCLEOTIDE SEQUENCE</scope>
    <source>
        <strain evidence="2">Hildebrandi</strain>
    </source>
</reference>
<evidence type="ECO:0000256" key="1">
    <source>
        <dbReference type="SAM" id="MobiDB-lite"/>
    </source>
</evidence>
<dbReference type="Proteomes" id="UP000693970">
    <property type="component" value="Unassembled WGS sequence"/>
</dbReference>
<reference evidence="2" key="1">
    <citation type="journal article" date="2021" name="Sci. Rep.">
        <title>Diploid genomic architecture of Nitzschia inconspicua, an elite biomass production diatom.</title>
        <authorList>
            <person name="Oliver A."/>
            <person name="Podell S."/>
            <person name="Pinowska A."/>
            <person name="Traller J.C."/>
            <person name="Smith S.R."/>
            <person name="McClure R."/>
            <person name="Beliaev A."/>
            <person name="Bohutskyi P."/>
            <person name="Hill E.A."/>
            <person name="Rabines A."/>
            <person name="Zheng H."/>
            <person name="Allen L.Z."/>
            <person name="Kuo A."/>
            <person name="Grigoriev I.V."/>
            <person name="Allen A.E."/>
            <person name="Hazlebeck D."/>
            <person name="Allen E.E."/>
        </authorList>
    </citation>
    <scope>NUCLEOTIDE SEQUENCE</scope>
    <source>
        <strain evidence="2">Hildebrandi</strain>
    </source>
</reference>
<evidence type="ECO:0000313" key="2">
    <source>
        <dbReference type="EMBL" id="KAG7354172.1"/>
    </source>
</evidence>